<accession>A0A4R5CMZ6</accession>
<evidence type="ECO:0000313" key="9">
    <source>
        <dbReference type="EMBL" id="TDD98934.1"/>
    </source>
</evidence>
<evidence type="ECO:0000256" key="4">
    <source>
        <dbReference type="ARBA" id="ARBA00022692"/>
    </source>
</evidence>
<feature type="transmembrane region" description="Helical" evidence="7">
    <location>
        <begin position="673"/>
        <end position="697"/>
    </location>
</feature>
<dbReference type="RefSeq" id="WP_131900845.1">
    <property type="nucleotide sequence ID" value="NZ_SMKZ01000063.1"/>
</dbReference>
<feature type="transmembrane region" description="Helical" evidence="7">
    <location>
        <begin position="560"/>
        <end position="580"/>
    </location>
</feature>
<keyword evidence="4 7" id="KW-0812">Transmembrane</keyword>
<evidence type="ECO:0000313" key="10">
    <source>
        <dbReference type="Proteomes" id="UP000294739"/>
    </source>
</evidence>
<evidence type="ECO:0000256" key="7">
    <source>
        <dbReference type="SAM" id="Phobius"/>
    </source>
</evidence>
<feature type="transmembrane region" description="Helical" evidence="7">
    <location>
        <begin position="529"/>
        <end position="548"/>
    </location>
</feature>
<evidence type="ECO:0000256" key="3">
    <source>
        <dbReference type="ARBA" id="ARBA00022475"/>
    </source>
</evidence>
<dbReference type="Proteomes" id="UP000294739">
    <property type="component" value="Unassembled WGS sequence"/>
</dbReference>
<evidence type="ECO:0000256" key="6">
    <source>
        <dbReference type="ARBA" id="ARBA00023136"/>
    </source>
</evidence>
<keyword evidence="3" id="KW-1003">Cell membrane</keyword>
<dbReference type="Gene3D" id="1.20.1640.10">
    <property type="entry name" value="Multidrug efflux transporter AcrB transmembrane domain"/>
    <property type="match status" value="2"/>
</dbReference>
<feature type="transmembrane region" description="Helical" evidence="7">
    <location>
        <begin position="202"/>
        <end position="223"/>
    </location>
</feature>
<dbReference type="OrthoDB" id="7051771at2"/>
<evidence type="ECO:0000259" key="8">
    <source>
        <dbReference type="PROSITE" id="PS50156"/>
    </source>
</evidence>
<evidence type="ECO:0000256" key="1">
    <source>
        <dbReference type="ARBA" id="ARBA00004651"/>
    </source>
</evidence>
<dbReference type="GO" id="GO:0005886">
    <property type="term" value="C:plasma membrane"/>
    <property type="evidence" value="ECO:0007669"/>
    <property type="project" value="UniProtKB-SubCell"/>
</dbReference>
<dbReference type="SUPFAM" id="SSF82866">
    <property type="entry name" value="Multidrug efflux transporter AcrB transmembrane domain"/>
    <property type="match status" value="2"/>
</dbReference>
<evidence type="ECO:0000256" key="5">
    <source>
        <dbReference type="ARBA" id="ARBA00022989"/>
    </source>
</evidence>
<feature type="domain" description="SSD" evidence="8">
    <location>
        <begin position="185"/>
        <end position="327"/>
    </location>
</feature>
<dbReference type="EMBL" id="SMKZ01000063">
    <property type="protein sequence ID" value="TDD98934.1"/>
    <property type="molecule type" value="Genomic_DNA"/>
</dbReference>
<keyword evidence="6 7" id="KW-0472">Membrane</keyword>
<dbReference type="InterPro" id="IPR004869">
    <property type="entry name" value="MMPL_dom"/>
</dbReference>
<feature type="transmembrane region" description="Helical" evidence="7">
    <location>
        <begin position="366"/>
        <end position="385"/>
    </location>
</feature>
<gene>
    <name evidence="9" type="ORF">E1269_28025</name>
</gene>
<organism evidence="9 10">
    <name type="scientific">Jiangella asiatica</name>
    <dbReference type="NCBI Taxonomy" id="2530372"/>
    <lineage>
        <taxon>Bacteria</taxon>
        <taxon>Bacillati</taxon>
        <taxon>Actinomycetota</taxon>
        <taxon>Actinomycetes</taxon>
        <taxon>Jiangellales</taxon>
        <taxon>Jiangellaceae</taxon>
        <taxon>Jiangella</taxon>
    </lineage>
</organism>
<comment type="caution">
    <text evidence="9">The sequence shown here is derived from an EMBL/GenBank/DDBJ whole genome shotgun (WGS) entry which is preliminary data.</text>
</comment>
<feature type="transmembrane region" description="Helical" evidence="7">
    <location>
        <begin position="229"/>
        <end position="249"/>
    </location>
</feature>
<name>A0A4R5CMZ6_9ACTN</name>
<dbReference type="Pfam" id="PF03176">
    <property type="entry name" value="MMPL"/>
    <property type="match status" value="2"/>
</dbReference>
<keyword evidence="10" id="KW-1185">Reference proteome</keyword>
<feature type="transmembrane region" description="Helical" evidence="7">
    <location>
        <begin position="592"/>
        <end position="612"/>
    </location>
</feature>
<feature type="transmembrane region" description="Helical" evidence="7">
    <location>
        <begin position="178"/>
        <end position="197"/>
    </location>
</feature>
<reference evidence="9 10" key="1">
    <citation type="submission" date="2019-03" db="EMBL/GenBank/DDBJ databases">
        <title>Draft genome sequences of novel Actinobacteria.</title>
        <authorList>
            <person name="Sahin N."/>
            <person name="Ay H."/>
            <person name="Saygin H."/>
        </authorList>
    </citation>
    <scope>NUCLEOTIDE SEQUENCE [LARGE SCALE GENOMIC DNA]</scope>
    <source>
        <strain evidence="9 10">5K138</strain>
    </source>
</reference>
<feature type="domain" description="SSD" evidence="8">
    <location>
        <begin position="531"/>
        <end position="696"/>
    </location>
</feature>
<dbReference type="InterPro" id="IPR050545">
    <property type="entry name" value="Mycobact_MmpL"/>
</dbReference>
<dbReference type="InParanoid" id="A0A4R5CMZ6"/>
<comment type="similarity">
    <text evidence="2">Belongs to the resistance-nodulation-cell division (RND) (TC 2.A.6) family. MmpL subfamily.</text>
</comment>
<comment type="subcellular location">
    <subcellularLocation>
        <location evidence="1">Cell membrane</location>
        <topology evidence="1">Multi-pass membrane protein</topology>
    </subcellularLocation>
</comment>
<feature type="transmembrane region" description="Helical" evidence="7">
    <location>
        <begin position="644"/>
        <end position="661"/>
    </location>
</feature>
<keyword evidence="5 7" id="KW-1133">Transmembrane helix</keyword>
<sequence length="742" mass="76827">MATLLYRIGRFSYRRRGVVGTIWLAIIVLAGVGAATLSGPTSDSFSIPGTESQRAYDLLEERFPGSSADGANARMVFAAPDGSSVSDPEHRAAIEAAVAEVDAGPQIASVVDPFQAELVSPDGSVALAEVTYAVDFFSLEERTRETLKDAARTARESGLTVELAGTAVEQEPELGSELIGLGIAAIVLIVTFGSLVAAGMPLLTGVIGVGIGAALITATTGFIDIGSITPILAVMLGLAVGIDYALFIASRYRHELAIGRPGDEAAGRAIGTAGTAVVFAGLTVVIALSGLTVVGIPVLTEMGLAAALTVAIAVVIALTLLPALFGFAGRRLLTARLPGFRVRDAEADDDRPTWSRRWVGMVTRRPVAVLTVAVVGLGALALPMADLRLGVPDEGTYPPDSTQRKAYDITADGFGPGFNGPLLVVVDLAVGGDGGRGGAVGDPTAAADQVAAALAELDGVELVAPPELDQAGQTAVVTVVPSSGPGSAATEDLVHEIRSDLPVPAGAAVLVTGNTALFIDFSERVGAALLPYLLVVVGLSFLLLMLAFRSLVVPLKATLGFLLTMAAAFGALVAVFQWGWLTGLLGVEETGLINSLLPIFIIGVVFGLAMDYEVFLVTRMREAYVHGEPAGAAVATGFRHGARVVAAAAIIMISVFGGFVMNEAVDVRQIGFALAVAIAVDAFVVRMTIVPAVLALVGEQAWWLPRWLDRLLPNVDIEGAALEQHLDEDRDRPREPAARSEG</sequence>
<dbReference type="PROSITE" id="PS50156">
    <property type="entry name" value="SSD"/>
    <property type="match status" value="2"/>
</dbReference>
<feature type="transmembrane region" description="Helical" evidence="7">
    <location>
        <begin position="270"/>
        <end position="296"/>
    </location>
</feature>
<proteinExistence type="inferred from homology"/>
<dbReference type="PANTHER" id="PTHR33406:SF11">
    <property type="entry name" value="MEMBRANE PROTEIN SCO6666-RELATED"/>
    <property type="match status" value="1"/>
</dbReference>
<protein>
    <submittedName>
        <fullName evidence="9">MMPL family transporter</fullName>
    </submittedName>
</protein>
<feature type="transmembrane region" description="Helical" evidence="7">
    <location>
        <begin position="302"/>
        <end position="327"/>
    </location>
</feature>
<dbReference type="InterPro" id="IPR000731">
    <property type="entry name" value="SSD"/>
</dbReference>
<evidence type="ECO:0000256" key="2">
    <source>
        <dbReference type="ARBA" id="ARBA00010157"/>
    </source>
</evidence>
<dbReference type="PANTHER" id="PTHR33406">
    <property type="entry name" value="MEMBRANE PROTEIN MJ1562-RELATED"/>
    <property type="match status" value="1"/>
</dbReference>
<dbReference type="AlphaFoldDB" id="A0A4R5CMZ6"/>